<feature type="transmembrane region" description="Helical" evidence="1">
    <location>
        <begin position="133"/>
        <end position="156"/>
    </location>
</feature>
<evidence type="ECO:0000313" key="6">
    <source>
        <dbReference type="Proteomes" id="UP000435177"/>
    </source>
</evidence>
<feature type="transmembrane region" description="Helical" evidence="1">
    <location>
        <begin position="60"/>
        <end position="80"/>
    </location>
</feature>
<keyword evidence="6" id="KW-1185">Reference proteome</keyword>
<dbReference type="PANTHER" id="PTHR40547:SF1">
    <property type="entry name" value="SLL0298 PROTEIN"/>
    <property type="match status" value="1"/>
</dbReference>
<proteinExistence type="predicted"/>
<dbReference type="EMBL" id="NPBY01000049">
    <property type="protein sequence ID" value="PAD74975.1"/>
    <property type="molecule type" value="Genomic_DNA"/>
</dbReference>
<dbReference type="OrthoDB" id="2081705at2"/>
<keyword evidence="1" id="KW-0472">Membrane</keyword>
<dbReference type="EMBL" id="WOAA01000005">
    <property type="protein sequence ID" value="MUG66143.1"/>
    <property type="molecule type" value="Genomic_DNA"/>
</dbReference>
<feature type="transmembrane region" description="Helical" evidence="1">
    <location>
        <begin position="26"/>
        <end position="48"/>
    </location>
</feature>
<comment type="caution">
    <text evidence="4">The sequence shown here is derived from an EMBL/GenBank/DDBJ whole genome shotgun (WGS) entry which is preliminary data.</text>
</comment>
<dbReference type="Proteomes" id="UP000215596">
    <property type="component" value="Unassembled WGS sequence"/>
</dbReference>
<accession>A0A268EPC7</accession>
<dbReference type="AlphaFoldDB" id="A0A268EPC7"/>
<reference evidence="4 5" key="1">
    <citation type="submission" date="2017-07" db="EMBL/GenBank/DDBJ databases">
        <title>Isolation and whole genome analysis of endospore-forming bacteria from heroin.</title>
        <authorList>
            <person name="Kalinowski J."/>
            <person name="Ahrens B."/>
            <person name="Al-Dilaimi A."/>
            <person name="Winkler A."/>
            <person name="Wibberg D."/>
            <person name="Schleenbecker U."/>
            <person name="Ruckert C."/>
            <person name="Wolfel R."/>
            <person name="Grass G."/>
        </authorList>
    </citation>
    <scope>NUCLEOTIDE SEQUENCE [LARGE SCALE GENOMIC DNA]</scope>
    <source>
        <strain evidence="4 5">7537-G1</strain>
    </source>
</reference>
<dbReference type="PANTHER" id="PTHR40547">
    <property type="entry name" value="SLL0298 PROTEIN"/>
    <property type="match status" value="1"/>
</dbReference>
<keyword evidence="1" id="KW-1133">Transmembrane helix</keyword>
<sequence>MYRKYSRQLKYYILRLLRMKNSNHRIAIGFAWGFFPCWYPTFGIGMVLSMVLTRVFRGNIPAAILAASLGSFIWPALFYLNYRMGVLIHLLGSSPETFEIHEAISAPVPETDYTEYTVETDYVGKFGHMGLNFAIGSIVNSIIFTFLIYLLLRIIFPRIQKPLLKKLRTSTSRKTGAHA</sequence>
<organism evidence="4 5">
    <name type="scientific">Paenibacillus campinasensis</name>
    <dbReference type="NCBI Taxonomy" id="66347"/>
    <lineage>
        <taxon>Bacteria</taxon>
        <taxon>Bacillati</taxon>
        <taxon>Bacillota</taxon>
        <taxon>Bacilli</taxon>
        <taxon>Bacillales</taxon>
        <taxon>Paenibacillaceae</taxon>
        <taxon>Paenibacillus</taxon>
    </lineage>
</organism>
<gene>
    <name evidence="4" type="ORF">CHH67_16995</name>
    <name evidence="3" type="ORF">GNP94_08970</name>
</gene>
<dbReference type="Proteomes" id="UP000435177">
    <property type="component" value="Unassembled WGS sequence"/>
</dbReference>
<evidence type="ECO:0000313" key="4">
    <source>
        <dbReference type="EMBL" id="PAD74975.1"/>
    </source>
</evidence>
<keyword evidence="1" id="KW-0812">Transmembrane</keyword>
<evidence type="ECO:0000313" key="3">
    <source>
        <dbReference type="EMBL" id="MUG66143.1"/>
    </source>
</evidence>
<evidence type="ECO:0000259" key="2">
    <source>
        <dbReference type="Pfam" id="PF09835"/>
    </source>
</evidence>
<reference evidence="3 6" key="2">
    <citation type="submission" date="2019-11" db="EMBL/GenBank/DDBJ databases">
        <title>Draft genome sequences of five Paenibacillus species of dairy origin.</title>
        <authorList>
            <person name="Olajide A.M."/>
            <person name="Chen S."/>
            <person name="Lapointe G."/>
        </authorList>
    </citation>
    <scope>NUCLEOTIDE SEQUENCE [LARGE SCALE GENOMIC DNA]</scope>
    <source>
        <strain evidence="3 6">3CS1</strain>
    </source>
</reference>
<dbReference type="Pfam" id="PF09835">
    <property type="entry name" value="DUF2062"/>
    <property type="match status" value="1"/>
</dbReference>
<evidence type="ECO:0000256" key="1">
    <source>
        <dbReference type="SAM" id="Phobius"/>
    </source>
</evidence>
<feature type="domain" description="DUF2062" evidence="2">
    <location>
        <begin position="7"/>
        <end position="160"/>
    </location>
</feature>
<dbReference type="InterPro" id="IPR018639">
    <property type="entry name" value="DUF2062"/>
</dbReference>
<dbReference type="RefSeq" id="WP_095266396.1">
    <property type="nucleotide sequence ID" value="NZ_NPBY01000049.1"/>
</dbReference>
<name>A0A268EPC7_9BACL</name>
<protein>
    <submittedName>
        <fullName evidence="3">DUF2062 domain-containing protein</fullName>
    </submittedName>
</protein>
<evidence type="ECO:0000313" key="5">
    <source>
        <dbReference type="Proteomes" id="UP000215596"/>
    </source>
</evidence>